<dbReference type="Proteomes" id="UP000001555">
    <property type="component" value="Unassembled WGS sequence"/>
</dbReference>
<feature type="compositionally biased region" description="Basic and acidic residues" evidence="1">
    <location>
        <begin position="8"/>
        <end position="27"/>
    </location>
</feature>
<feature type="non-terminal residue" evidence="2">
    <location>
        <position position="61"/>
    </location>
</feature>
<dbReference type="EMBL" id="ABJB010844632">
    <property type="status" value="NOT_ANNOTATED_CDS"/>
    <property type="molecule type" value="Genomic_DNA"/>
</dbReference>
<dbReference type="HOGENOM" id="CLU_2929380_0_0_1"/>
<dbReference type="InParanoid" id="B7Q8B8"/>
<dbReference type="PaxDb" id="6945-B7Q8B8"/>
<dbReference type="EnsemblMetazoa" id="ISCW011002-RA">
    <property type="protein sequence ID" value="ISCW011002-PA"/>
    <property type="gene ID" value="ISCW011002"/>
</dbReference>
<feature type="non-terminal residue" evidence="2">
    <location>
        <position position="1"/>
    </location>
</feature>
<feature type="region of interest" description="Disordered" evidence="1">
    <location>
        <begin position="1"/>
        <end position="61"/>
    </location>
</feature>
<dbReference type="VEuPathDB" id="VectorBase:ISCW011002"/>
<dbReference type="AlphaFoldDB" id="B7Q8B8"/>
<gene>
    <name evidence="2" type="ORF">IscW_ISCW011002</name>
</gene>
<dbReference type="EMBL" id="DS882598">
    <property type="protein sequence ID" value="EEC15090.1"/>
    <property type="molecule type" value="Genomic_DNA"/>
</dbReference>
<accession>B7Q8B8</accession>
<keyword evidence="4" id="KW-1185">Reference proteome</keyword>
<sequence length="61" mass="6649">KKQVRRRITQDGRGETGERTWRNELKGGRGCGGMKGVEESNQGGEARIPGMDGQKGMRSSS</sequence>
<protein>
    <submittedName>
        <fullName evidence="2 3">Uncharacterized protein</fullName>
    </submittedName>
</protein>
<name>B7Q8B8_IXOSC</name>
<evidence type="ECO:0000313" key="4">
    <source>
        <dbReference type="Proteomes" id="UP000001555"/>
    </source>
</evidence>
<evidence type="ECO:0000313" key="3">
    <source>
        <dbReference type="EnsemblMetazoa" id="ISCW011002-PA"/>
    </source>
</evidence>
<evidence type="ECO:0000256" key="1">
    <source>
        <dbReference type="SAM" id="MobiDB-lite"/>
    </source>
</evidence>
<organism>
    <name type="scientific">Ixodes scapularis</name>
    <name type="common">Black-legged tick</name>
    <name type="synonym">Deer tick</name>
    <dbReference type="NCBI Taxonomy" id="6945"/>
    <lineage>
        <taxon>Eukaryota</taxon>
        <taxon>Metazoa</taxon>
        <taxon>Ecdysozoa</taxon>
        <taxon>Arthropoda</taxon>
        <taxon>Chelicerata</taxon>
        <taxon>Arachnida</taxon>
        <taxon>Acari</taxon>
        <taxon>Parasitiformes</taxon>
        <taxon>Ixodida</taxon>
        <taxon>Ixodoidea</taxon>
        <taxon>Ixodidae</taxon>
        <taxon>Ixodinae</taxon>
        <taxon>Ixodes</taxon>
    </lineage>
</organism>
<evidence type="ECO:0000313" key="2">
    <source>
        <dbReference type="EMBL" id="EEC15090.1"/>
    </source>
</evidence>
<reference evidence="2 4" key="1">
    <citation type="submission" date="2008-03" db="EMBL/GenBank/DDBJ databases">
        <title>Annotation of Ixodes scapularis.</title>
        <authorList>
            <consortium name="Ixodes scapularis Genome Project Consortium"/>
            <person name="Caler E."/>
            <person name="Hannick L.I."/>
            <person name="Bidwell S."/>
            <person name="Joardar V."/>
            <person name="Thiagarajan M."/>
            <person name="Amedeo P."/>
            <person name="Galinsky K.J."/>
            <person name="Schobel S."/>
            <person name="Inman J."/>
            <person name="Hostetler J."/>
            <person name="Miller J."/>
            <person name="Hammond M."/>
            <person name="Megy K."/>
            <person name="Lawson D."/>
            <person name="Kodira C."/>
            <person name="Sutton G."/>
            <person name="Meyer J."/>
            <person name="Hill C.A."/>
            <person name="Birren B."/>
            <person name="Nene V."/>
            <person name="Collins F."/>
            <person name="Alarcon-Chaidez F."/>
            <person name="Wikel S."/>
            <person name="Strausberg R."/>
        </authorList>
    </citation>
    <scope>NUCLEOTIDE SEQUENCE [LARGE SCALE GENOMIC DNA]</scope>
    <source>
        <strain evidence="4">Wikel</strain>
        <strain evidence="2">Wikel colony</strain>
    </source>
</reference>
<reference evidence="3" key="2">
    <citation type="submission" date="2020-05" db="UniProtKB">
        <authorList>
            <consortium name="EnsemblMetazoa"/>
        </authorList>
    </citation>
    <scope>IDENTIFICATION</scope>
    <source>
        <strain evidence="3">wikel</strain>
    </source>
</reference>
<dbReference type="VEuPathDB" id="VectorBase:ISCI011002"/>
<proteinExistence type="predicted"/>